<organism evidence="2">
    <name type="scientific">Caenorhabditis brenneri</name>
    <name type="common">Nematode worm</name>
    <dbReference type="NCBI Taxonomy" id="135651"/>
    <lineage>
        <taxon>Eukaryota</taxon>
        <taxon>Metazoa</taxon>
        <taxon>Ecdysozoa</taxon>
        <taxon>Nematoda</taxon>
        <taxon>Chromadorea</taxon>
        <taxon>Rhabditida</taxon>
        <taxon>Rhabditina</taxon>
        <taxon>Rhabditomorpha</taxon>
        <taxon>Rhabditoidea</taxon>
        <taxon>Rhabditidae</taxon>
        <taxon>Peloderinae</taxon>
        <taxon>Caenorhabditis</taxon>
    </lineage>
</organism>
<protein>
    <submittedName>
        <fullName evidence="1">Uncharacterized protein</fullName>
    </submittedName>
</protein>
<dbReference type="EMBL" id="GL379802">
    <property type="protein sequence ID" value="EGT37455.1"/>
    <property type="molecule type" value="Genomic_DNA"/>
</dbReference>
<evidence type="ECO:0000313" key="2">
    <source>
        <dbReference type="Proteomes" id="UP000008068"/>
    </source>
</evidence>
<name>G0MMT2_CAEBE</name>
<dbReference type="AlphaFoldDB" id="G0MMT2"/>
<keyword evidence="2" id="KW-1185">Reference proteome</keyword>
<accession>G0MMT2</accession>
<dbReference type="InParanoid" id="G0MMT2"/>
<reference evidence="2" key="1">
    <citation type="submission" date="2011-07" db="EMBL/GenBank/DDBJ databases">
        <authorList>
            <consortium name="Caenorhabditis brenneri Sequencing and Analysis Consortium"/>
            <person name="Wilson R.K."/>
        </authorList>
    </citation>
    <scope>NUCLEOTIDE SEQUENCE [LARGE SCALE GENOMIC DNA]</scope>
    <source>
        <strain evidence="2">PB2801</strain>
    </source>
</reference>
<dbReference type="Proteomes" id="UP000008068">
    <property type="component" value="Unassembled WGS sequence"/>
</dbReference>
<evidence type="ECO:0000313" key="1">
    <source>
        <dbReference type="EMBL" id="EGT37455.1"/>
    </source>
</evidence>
<sequence>MPPHFFHTLETIMEYPEEEKKMAEKYKEDECIDRLREMTPSKSLKEEKKNMKMRRKSLGKDKNTIGSNQIKNLDNMENSKPVSWIPKMIGKLSSRIEEQKDNLALSAALSANSQIIQQQPQNILPLLNISQPAIYGHRTAPIWLSFAATPSTYGLPALGSFGTFVPPPFSPFVGFRTKYEEAVAHTRICGLYTQKPIMGTKYNYIFNPSGSPHLPQLVEKSSPTTRTLFKRWMEKHKCSAGDIEQKWEHMDETARRGWEDLARCLRRERKNQLDRKYITVNRVNL</sequence>
<gene>
    <name evidence="1" type="ORF">CAEBREN_23902</name>
</gene>
<proteinExistence type="predicted"/>
<dbReference type="HOGENOM" id="CLU_977368_0_0_1"/>